<comment type="caution">
    <text evidence="5">The sequence shown here is derived from an EMBL/GenBank/DDBJ whole genome shotgun (WGS) entry which is preliminary data.</text>
</comment>
<accession>A0A5J4X1L8</accession>
<evidence type="ECO:0000259" key="3">
    <source>
        <dbReference type="Pfam" id="PF01648"/>
    </source>
</evidence>
<evidence type="ECO:0000256" key="2">
    <source>
        <dbReference type="ARBA" id="ARBA00022679"/>
    </source>
</evidence>
<dbReference type="GO" id="GO:0008897">
    <property type="term" value="F:holo-[acyl-carrier-protein] synthase activity"/>
    <property type="evidence" value="ECO:0007669"/>
    <property type="project" value="UniProtKB-EC"/>
</dbReference>
<evidence type="ECO:0000259" key="4">
    <source>
        <dbReference type="Pfam" id="PF22624"/>
    </source>
</evidence>
<feature type="domain" description="4'-phosphopantetheinyl transferase" evidence="3">
    <location>
        <begin position="162"/>
        <end position="238"/>
    </location>
</feature>
<dbReference type="Pfam" id="PF22624">
    <property type="entry name" value="AASDHPPT_N"/>
    <property type="match status" value="1"/>
</dbReference>
<dbReference type="PANTHER" id="PTHR12215">
    <property type="entry name" value="PHOSPHOPANTETHEINE TRANSFERASE"/>
    <property type="match status" value="1"/>
</dbReference>
<dbReference type="InterPro" id="IPR050559">
    <property type="entry name" value="P-Pant_transferase_sf"/>
</dbReference>
<dbReference type="GO" id="GO:0005829">
    <property type="term" value="C:cytosol"/>
    <property type="evidence" value="ECO:0007669"/>
    <property type="project" value="TreeGrafter"/>
</dbReference>
<gene>
    <name evidence="5" type="ORF">EZS28_003545</name>
</gene>
<organism evidence="5 6">
    <name type="scientific">Streblomastix strix</name>
    <dbReference type="NCBI Taxonomy" id="222440"/>
    <lineage>
        <taxon>Eukaryota</taxon>
        <taxon>Metamonada</taxon>
        <taxon>Preaxostyla</taxon>
        <taxon>Oxymonadida</taxon>
        <taxon>Streblomastigidae</taxon>
        <taxon>Streblomastix</taxon>
    </lineage>
</organism>
<name>A0A5J4X1L8_9EUKA</name>
<protein>
    <recommendedName>
        <fullName evidence="1">holo-[acyl-carrier-protein] synthase</fullName>
        <ecNumber evidence="1">2.7.8.7</ecNumber>
    </recommendedName>
</protein>
<dbReference type="EMBL" id="SNRW01000475">
    <property type="protein sequence ID" value="KAA6400923.1"/>
    <property type="molecule type" value="Genomic_DNA"/>
</dbReference>
<dbReference type="GO" id="GO:0000287">
    <property type="term" value="F:magnesium ion binding"/>
    <property type="evidence" value="ECO:0007669"/>
    <property type="project" value="InterPro"/>
</dbReference>
<dbReference type="InterPro" id="IPR037143">
    <property type="entry name" value="4-PPantetheinyl_Trfase_dom_sf"/>
</dbReference>
<dbReference type="SUPFAM" id="SSF56214">
    <property type="entry name" value="4'-phosphopantetheinyl transferase"/>
    <property type="match status" value="2"/>
</dbReference>
<feature type="domain" description="4'-phosphopantetheinyl transferase N-terminal" evidence="4">
    <location>
        <begin position="31"/>
        <end position="130"/>
    </location>
</feature>
<reference evidence="5 6" key="1">
    <citation type="submission" date="2019-03" db="EMBL/GenBank/DDBJ databases">
        <title>Single cell metagenomics reveals metabolic interactions within the superorganism composed of flagellate Streblomastix strix and complex community of Bacteroidetes bacteria on its surface.</title>
        <authorList>
            <person name="Treitli S.C."/>
            <person name="Kolisko M."/>
            <person name="Husnik F."/>
            <person name="Keeling P."/>
            <person name="Hampl V."/>
        </authorList>
    </citation>
    <scope>NUCLEOTIDE SEQUENCE [LARGE SCALE GENOMIC DNA]</scope>
    <source>
        <strain evidence="5">ST1C</strain>
    </source>
</reference>
<proteinExistence type="predicted"/>
<dbReference type="AlphaFoldDB" id="A0A5J4X1L8"/>
<dbReference type="OrthoDB" id="26719at2759"/>
<dbReference type="EC" id="2.7.8.7" evidence="1"/>
<dbReference type="PANTHER" id="PTHR12215:SF10">
    <property type="entry name" value="L-AMINOADIPATE-SEMIALDEHYDE DEHYDROGENASE-PHOSPHOPANTETHEINYL TRANSFERASE"/>
    <property type="match status" value="1"/>
</dbReference>
<dbReference type="InterPro" id="IPR055066">
    <property type="entry name" value="AASDHPPT_N"/>
</dbReference>
<sequence>MDLFPRSQRGRYRICVSSENWKINEKPKDSTSVQFERALQLIDDTEKQRILKFFRIEDKKSALLGRLILNSMICSATGISNKDLVWHRTDKGKPYIDQECLESSIEYESVKNISYNISHSGKWVVGASELNIPVGIDVNDIGLRPNCKIDFDADDATEMEVNQPIVKKYLKNFSNIFSPLETEQMKMIRFESAQRQLQEFSRYWTCKEAFVKVSGEGFGFDVKRLSFDFSHLPIPEETKYEIPDQLEGSKQKIKLNVDNKDISYDWDFEVFQLDRNHQCSVALHVYGLSESQRSSLHPISLHLITPLQLIEFLEQQ</sequence>
<evidence type="ECO:0000256" key="1">
    <source>
        <dbReference type="ARBA" id="ARBA00013172"/>
    </source>
</evidence>
<dbReference type="Pfam" id="PF01648">
    <property type="entry name" value="ACPS"/>
    <property type="match status" value="1"/>
</dbReference>
<keyword evidence="2 5" id="KW-0808">Transferase</keyword>
<dbReference type="GO" id="GO:0019878">
    <property type="term" value="P:lysine biosynthetic process via aminoadipic acid"/>
    <property type="evidence" value="ECO:0007669"/>
    <property type="project" value="TreeGrafter"/>
</dbReference>
<dbReference type="InterPro" id="IPR008278">
    <property type="entry name" value="4-PPantetheinyl_Trfase_dom"/>
</dbReference>
<dbReference type="Gene3D" id="3.90.470.20">
    <property type="entry name" value="4'-phosphopantetheinyl transferase domain"/>
    <property type="match status" value="2"/>
</dbReference>
<dbReference type="Proteomes" id="UP000324800">
    <property type="component" value="Unassembled WGS sequence"/>
</dbReference>
<evidence type="ECO:0000313" key="6">
    <source>
        <dbReference type="Proteomes" id="UP000324800"/>
    </source>
</evidence>
<evidence type="ECO:0000313" key="5">
    <source>
        <dbReference type="EMBL" id="KAA6400923.1"/>
    </source>
</evidence>